<keyword evidence="2" id="KW-0479">Metal-binding</keyword>
<keyword evidence="4" id="KW-0456">Lyase</keyword>
<reference evidence="6 7" key="1">
    <citation type="submission" date="2018-06" db="EMBL/GenBank/DDBJ databases">
        <authorList>
            <consortium name="Pathogen Informatics"/>
            <person name="Doyle S."/>
        </authorList>
    </citation>
    <scope>NUCLEOTIDE SEQUENCE [LARGE SCALE GENOMIC DNA]</scope>
    <source>
        <strain evidence="6 7">NCTC13336</strain>
    </source>
</reference>
<dbReference type="GO" id="GO:0016846">
    <property type="term" value="F:carbon-sulfur lyase activity"/>
    <property type="evidence" value="ECO:0007669"/>
    <property type="project" value="InterPro"/>
</dbReference>
<dbReference type="OrthoDB" id="327703at2"/>
<proteinExistence type="inferred from homology"/>
<feature type="domain" description="CENP-V/GFA" evidence="5">
    <location>
        <begin position="12"/>
        <end position="122"/>
    </location>
</feature>
<accession>A0A377R4U1</accession>
<comment type="similarity">
    <text evidence="1">Belongs to the Gfa family.</text>
</comment>
<evidence type="ECO:0000313" key="7">
    <source>
        <dbReference type="Proteomes" id="UP000254293"/>
    </source>
</evidence>
<evidence type="ECO:0000256" key="2">
    <source>
        <dbReference type="ARBA" id="ARBA00022723"/>
    </source>
</evidence>
<dbReference type="GO" id="GO:0046872">
    <property type="term" value="F:metal ion binding"/>
    <property type="evidence" value="ECO:0007669"/>
    <property type="project" value="UniProtKB-KW"/>
</dbReference>
<dbReference type="PANTHER" id="PTHR33337">
    <property type="entry name" value="GFA DOMAIN-CONTAINING PROTEIN"/>
    <property type="match status" value="1"/>
</dbReference>
<name>A0A377R4U1_9NEIS</name>
<dbReference type="EMBL" id="UGJJ01000002">
    <property type="protein sequence ID" value="STR02565.1"/>
    <property type="molecule type" value="Genomic_DNA"/>
</dbReference>
<gene>
    <name evidence="6" type="ORF">NCTC13336_01442</name>
</gene>
<organism evidence="6 7">
    <name type="scientific">Kingella potus</name>
    <dbReference type="NCBI Taxonomy" id="265175"/>
    <lineage>
        <taxon>Bacteria</taxon>
        <taxon>Pseudomonadati</taxon>
        <taxon>Pseudomonadota</taxon>
        <taxon>Betaproteobacteria</taxon>
        <taxon>Neisseriales</taxon>
        <taxon>Neisseriaceae</taxon>
        <taxon>Kingella</taxon>
    </lineage>
</organism>
<sequence>MTDANTAVHTETNARCLCGAVSLKVAHNGQVHACHCGRCRSRSGGAAFALTASEPPEISGGGNISRYRSTEWAQRAFCKQCGTDLFVQVGDDYYVNAGLFADNAAFRLEMQMFIDCKAPYYTLADDTPKMTEQEFLAFIGAAQ</sequence>
<dbReference type="SUPFAM" id="SSF51316">
    <property type="entry name" value="Mss4-like"/>
    <property type="match status" value="1"/>
</dbReference>
<evidence type="ECO:0000259" key="5">
    <source>
        <dbReference type="PROSITE" id="PS51891"/>
    </source>
</evidence>
<keyword evidence="3" id="KW-0862">Zinc</keyword>
<dbReference type="PANTHER" id="PTHR33337:SF40">
    <property type="entry name" value="CENP-V_GFA DOMAIN-CONTAINING PROTEIN-RELATED"/>
    <property type="match status" value="1"/>
</dbReference>
<evidence type="ECO:0000256" key="1">
    <source>
        <dbReference type="ARBA" id="ARBA00005495"/>
    </source>
</evidence>
<dbReference type="AlphaFoldDB" id="A0A377R4U1"/>
<protein>
    <submittedName>
        <fullName evidence="6">Uncharacterized conserved protein</fullName>
    </submittedName>
</protein>
<dbReference type="InterPro" id="IPR006913">
    <property type="entry name" value="CENP-V/GFA"/>
</dbReference>
<dbReference type="Pfam" id="PF04828">
    <property type="entry name" value="GFA"/>
    <property type="match status" value="1"/>
</dbReference>
<evidence type="ECO:0000256" key="4">
    <source>
        <dbReference type="ARBA" id="ARBA00023239"/>
    </source>
</evidence>
<keyword evidence="7" id="KW-1185">Reference proteome</keyword>
<evidence type="ECO:0000256" key="3">
    <source>
        <dbReference type="ARBA" id="ARBA00022833"/>
    </source>
</evidence>
<dbReference type="InterPro" id="IPR011057">
    <property type="entry name" value="Mss4-like_sf"/>
</dbReference>
<dbReference type="PROSITE" id="PS51891">
    <property type="entry name" value="CENP_V_GFA"/>
    <property type="match status" value="1"/>
</dbReference>
<dbReference type="RefSeq" id="WP_115308479.1">
    <property type="nucleotide sequence ID" value="NZ_UGJJ01000002.1"/>
</dbReference>
<evidence type="ECO:0000313" key="6">
    <source>
        <dbReference type="EMBL" id="STR02565.1"/>
    </source>
</evidence>
<dbReference type="Proteomes" id="UP000254293">
    <property type="component" value="Unassembled WGS sequence"/>
</dbReference>
<dbReference type="Gene3D" id="3.90.1590.10">
    <property type="entry name" value="glutathione-dependent formaldehyde- activating enzyme (gfa)"/>
    <property type="match status" value="1"/>
</dbReference>